<dbReference type="PROSITE" id="PS50994">
    <property type="entry name" value="INTEGRASE"/>
    <property type="match status" value="1"/>
</dbReference>
<dbReference type="SUPFAM" id="SSF53098">
    <property type="entry name" value="Ribonuclease H-like"/>
    <property type="match status" value="1"/>
</dbReference>
<keyword evidence="1" id="KW-0378">Hydrolase</keyword>
<dbReference type="PANTHER" id="PTHR42648">
    <property type="entry name" value="TRANSPOSASE, PUTATIVE-RELATED"/>
    <property type="match status" value="1"/>
</dbReference>
<name>A0ABQ7VKZ7_SOLTU</name>
<organism evidence="3 4">
    <name type="scientific">Solanum tuberosum</name>
    <name type="common">Potato</name>
    <dbReference type="NCBI Taxonomy" id="4113"/>
    <lineage>
        <taxon>Eukaryota</taxon>
        <taxon>Viridiplantae</taxon>
        <taxon>Streptophyta</taxon>
        <taxon>Embryophyta</taxon>
        <taxon>Tracheophyta</taxon>
        <taxon>Spermatophyta</taxon>
        <taxon>Magnoliopsida</taxon>
        <taxon>eudicotyledons</taxon>
        <taxon>Gunneridae</taxon>
        <taxon>Pentapetalae</taxon>
        <taxon>asterids</taxon>
        <taxon>lamiids</taxon>
        <taxon>Solanales</taxon>
        <taxon>Solanaceae</taxon>
        <taxon>Solanoideae</taxon>
        <taxon>Solaneae</taxon>
        <taxon>Solanum</taxon>
    </lineage>
</organism>
<protein>
    <recommendedName>
        <fullName evidence="2">Integrase catalytic domain-containing protein</fullName>
    </recommendedName>
</protein>
<dbReference type="Proteomes" id="UP000826656">
    <property type="component" value="Unassembled WGS sequence"/>
</dbReference>
<dbReference type="InterPro" id="IPR036397">
    <property type="entry name" value="RNaseH_sf"/>
</dbReference>
<evidence type="ECO:0000259" key="2">
    <source>
        <dbReference type="PROSITE" id="PS50994"/>
    </source>
</evidence>
<dbReference type="Gene3D" id="3.30.420.10">
    <property type="entry name" value="Ribonuclease H-like superfamily/Ribonuclease H"/>
    <property type="match status" value="1"/>
</dbReference>
<evidence type="ECO:0000313" key="3">
    <source>
        <dbReference type="EMBL" id="KAH0769073.1"/>
    </source>
</evidence>
<dbReference type="PANTHER" id="PTHR42648:SF21">
    <property type="entry name" value="CYSTEINE-RICH RLK (RECEPTOR-LIKE PROTEIN KINASE) 8"/>
    <property type="match status" value="1"/>
</dbReference>
<accession>A0ABQ7VKZ7</accession>
<dbReference type="InterPro" id="IPR025724">
    <property type="entry name" value="GAG-pre-integrase_dom"/>
</dbReference>
<feature type="domain" description="Integrase catalytic" evidence="2">
    <location>
        <begin position="167"/>
        <end position="325"/>
    </location>
</feature>
<evidence type="ECO:0000256" key="1">
    <source>
        <dbReference type="ARBA" id="ARBA00022670"/>
    </source>
</evidence>
<dbReference type="Pfam" id="PF22936">
    <property type="entry name" value="Pol_BBD"/>
    <property type="match status" value="1"/>
</dbReference>
<keyword evidence="1" id="KW-0645">Protease</keyword>
<sequence>MAFLARGFKKYLRKGKENEKKETNQKRWINDKSQNGYYKCGKTDHHVKDCPQWEANWRKERIEKERNSKKKEEYAMVGSWGLGNGESDDAEINETTLMALGDSDAEDDENFEVKVKGSKHWYIDSACSKHMTGDKHKFLSLTAFKGGNVSFGVGKKGTIIGVGKIGKTESKALEEVYHVDGVEKLDAKEVILTTKRHRNVYKTDITGMPSTTLKCLSAIANDPLLWHKRLGHASLKQINKLLEKEMGEASEIIIHTKKSDHNFSAPRTPQQNGVVERKNRTLEDMARTMMIANNLEKNRWAKAISTACYITNRCMTRPILEKTPY</sequence>
<dbReference type="InterPro" id="IPR039537">
    <property type="entry name" value="Retrotran_Ty1/copia-like"/>
</dbReference>
<dbReference type="EMBL" id="JAIVGD010000011">
    <property type="protein sequence ID" value="KAH0769073.1"/>
    <property type="molecule type" value="Genomic_DNA"/>
</dbReference>
<dbReference type="InterPro" id="IPR054722">
    <property type="entry name" value="PolX-like_BBD"/>
</dbReference>
<keyword evidence="4" id="KW-1185">Reference proteome</keyword>
<gene>
    <name evidence="3" type="ORF">KY290_013054</name>
</gene>
<comment type="caution">
    <text evidence="3">The sequence shown here is derived from an EMBL/GenBank/DDBJ whole genome shotgun (WGS) entry which is preliminary data.</text>
</comment>
<reference evidence="3 4" key="1">
    <citation type="journal article" date="2021" name="bioRxiv">
        <title>Chromosome-scale and haplotype-resolved genome assembly of a tetraploid potato cultivar.</title>
        <authorList>
            <person name="Sun H."/>
            <person name="Jiao W.-B."/>
            <person name="Krause K."/>
            <person name="Campoy J.A."/>
            <person name="Goel M."/>
            <person name="Folz-Donahue K."/>
            <person name="Kukat C."/>
            <person name="Huettel B."/>
            <person name="Schneeberger K."/>
        </authorList>
    </citation>
    <scope>NUCLEOTIDE SEQUENCE [LARGE SCALE GENOMIC DNA]</scope>
    <source>
        <strain evidence="3">SolTubOtavaFocal</strain>
        <tissue evidence="3">Leaves</tissue>
    </source>
</reference>
<dbReference type="Pfam" id="PF13976">
    <property type="entry name" value="gag_pre-integrs"/>
    <property type="match status" value="1"/>
</dbReference>
<evidence type="ECO:0000313" key="4">
    <source>
        <dbReference type="Proteomes" id="UP000826656"/>
    </source>
</evidence>
<dbReference type="InterPro" id="IPR012337">
    <property type="entry name" value="RNaseH-like_sf"/>
</dbReference>
<dbReference type="InterPro" id="IPR001584">
    <property type="entry name" value="Integrase_cat-core"/>
</dbReference>
<proteinExistence type="predicted"/>